<keyword evidence="1" id="KW-0175">Coiled coil</keyword>
<evidence type="ECO:0000313" key="4">
    <source>
        <dbReference type="Proteomes" id="UP000320762"/>
    </source>
</evidence>
<accession>A0A550CBM1</accession>
<name>A0A550CBM1_9AGAR</name>
<feature type="region of interest" description="Disordered" evidence="2">
    <location>
        <begin position="148"/>
        <end position="191"/>
    </location>
</feature>
<dbReference type="EMBL" id="VDMD01000013">
    <property type="protein sequence ID" value="TRM62195.1"/>
    <property type="molecule type" value="Genomic_DNA"/>
</dbReference>
<feature type="compositionally biased region" description="Polar residues" evidence="2">
    <location>
        <begin position="91"/>
        <end position="104"/>
    </location>
</feature>
<evidence type="ECO:0000256" key="2">
    <source>
        <dbReference type="SAM" id="MobiDB-lite"/>
    </source>
</evidence>
<gene>
    <name evidence="3" type="ORF">BD626DRAFT_404475</name>
</gene>
<comment type="caution">
    <text evidence="3">The sequence shown here is derived from an EMBL/GenBank/DDBJ whole genome shotgun (WGS) entry which is preliminary data.</text>
</comment>
<dbReference type="OrthoDB" id="3173171at2759"/>
<dbReference type="STRING" id="97359.A0A550CBM1"/>
<feature type="region of interest" description="Disordered" evidence="2">
    <location>
        <begin position="63"/>
        <end position="107"/>
    </location>
</feature>
<feature type="compositionally biased region" description="Basic and acidic residues" evidence="2">
    <location>
        <begin position="148"/>
        <end position="160"/>
    </location>
</feature>
<evidence type="ECO:0000313" key="3">
    <source>
        <dbReference type="EMBL" id="TRM62195.1"/>
    </source>
</evidence>
<feature type="coiled-coil region" evidence="1">
    <location>
        <begin position="109"/>
        <end position="143"/>
    </location>
</feature>
<feature type="compositionally biased region" description="Basic and acidic residues" evidence="2">
    <location>
        <begin position="63"/>
        <end position="73"/>
    </location>
</feature>
<protein>
    <submittedName>
        <fullName evidence="3">Uncharacterized protein</fullName>
    </submittedName>
</protein>
<sequence>MFSVANLSNVKDIVYSTVEFFALRSPALAYRGLSATSENDIETVSDTNTVSPQEAHRTLRRQREQTALREQPHDSCPPRSPSRPPRPPSPTSTVARKSVPSQSMRRADIDVVRSELVRSQSEVSRLEDRCKALEKSLRDTRDALRTRDMEVESLKRERGRALSRSKRGSASSMRTTTSSTLHGHKHANKDDSLDDAEIEARQRSIEVYMTRTDSWSGAQILQAVQDLNSEILQFAASATEVCPFGRSIGTTSLTKTSAAALQDTTARLGSNLARILATKDHSQDPLLVQLAVQACVVTCIIRALSSFCIGFPQKGDTILSQLYSHIYVAEPQPTSSRWRSFAHRHIHSLYPTLTDYSVNEMSETIIRWTCDILTVAGTTDSHMSSREGLRSRFGDQIRRIARCVSRLEHVMREEIMSTNFDIVSVGYGDVFNGRIMADVFGDVSVSRGHVLATTELGLKCTTRRDGNGSDNGTIEQRLLLPPKVVPESVLDVLDSK</sequence>
<evidence type="ECO:0000256" key="1">
    <source>
        <dbReference type="SAM" id="Coils"/>
    </source>
</evidence>
<feature type="compositionally biased region" description="Pro residues" evidence="2">
    <location>
        <begin position="78"/>
        <end position="90"/>
    </location>
</feature>
<reference evidence="3 4" key="1">
    <citation type="journal article" date="2019" name="New Phytol.">
        <title>Comparative genomics reveals unique wood-decay strategies and fruiting body development in the Schizophyllaceae.</title>
        <authorList>
            <person name="Almasi E."/>
            <person name="Sahu N."/>
            <person name="Krizsan K."/>
            <person name="Balint B."/>
            <person name="Kovacs G.M."/>
            <person name="Kiss B."/>
            <person name="Cseklye J."/>
            <person name="Drula E."/>
            <person name="Henrissat B."/>
            <person name="Nagy I."/>
            <person name="Chovatia M."/>
            <person name="Adam C."/>
            <person name="LaButti K."/>
            <person name="Lipzen A."/>
            <person name="Riley R."/>
            <person name="Grigoriev I.V."/>
            <person name="Nagy L.G."/>
        </authorList>
    </citation>
    <scope>NUCLEOTIDE SEQUENCE [LARGE SCALE GENOMIC DNA]</scope>
    <source>
        <strain evidence="3 4">NL-1724</strain>
    </source>
</reference>
<organism evidence="3 4">
    <name type="scientific">Schizophyllum amplum</name>
    <dbReference type="NCBI Taxonomy" id="97359"/>
    <lineage>
        <taxon>Eukaryota</taxon>
        <taxon>Fungi</taxon>
        <taxon>Dikarya</taxon>
        <taxon>Basidiomycota</taxon>
        <taxon>Agaricomycotina</taxon>
        <taxon>Agaricomycetes</taxon>
        <taxon>Agaricomycetidae</taxon>
        <taxon>Agaricales</taxon>
        <taxon>Schizophyllaceae</taxon>
        <taxon>Schizophyllum</taxon>
    </lineage>
</organism>
<dbReference type="Proteomes" id="UP000320762">
    <property type="component" value="Unassembled WGS sequence"/>
</dbReference>
<keyword evidence="4" id="KW-1185">Reference proteome</keyword>
<proteinExistence type="predicted"/>
<dbReference type="AlphaFoldDB" id="A0A550CBM1"/>
<feature type="compositionally biased region" description="Low complexity" evidence="2">
    <location>
        <begin position="169"/>
        <end position="180"/>
    </location>
</feature>